<keyword evidence="2" id="KW-1185">Reference proteome</keyword>
<dbReference type="PANTHER" id="PTHR33103">
    <property type="entry name" value="OS01G0153900 PROTEIN"/>
    <property type="match status" value="1"/>
</dbReference>
<comment type="caution">
    <text evidence="1">The sequence shown here is derived from an EMBL/GenBank/DDBJ whole genome shotgun (WGS) entry which is preliminary data.</text>
</comment>
<gene>
    <name evidence="1" type="ORF">HHK36_030064</name>
</gene>
<evidence type="ECO:0000313" key="1">
    <source>
        <dbReference type="EMBL" id="KAF8378715.1"/>
    </source>
</evidence>
<dbReference type="OrthoDB" id="1099638at2759"/>
<proteinExistence type="predicted"/>
<protein>
    <recommendedName>
        <fullName evidence="3">DUF674 family protein</fullName>
    </recommendedName>
</protein>
<accession>A0A835D0A8</accession>
<dbReference type="OMA" id="AGERPMN"/>
<name>A0A835D0A8_TETSI</name>
<organism evidence="1 2">
    <name type="scientific">Tetracentron sinense</name>
    <name type="common">Spur-leaf</name>
    <dbReference type="NCBI Taxonomy" id="13715"/>
    <lineage>
        <taxon>Eukaryota</taxon>
        <taxon>Viridiplantae</taxon>
        <taxon>Streptophyta</taxon>
        <taxon>Embryophyta</taxon>
        <taxon>Tracheophyta</taxon>
        <taxon>Spermatophyta</taxon>
        <taxon>Magnoliopsida</taxon>
        <taxon>Trochodendrales</taxon>
        <taxon>Trochodendraceae</taxon>
        <taxon>Tetracentron</taxon>
    </lineage>
</organism>
<evidence type="ECO:0000313" key="2">
    <source>
        <dbReference type="Proteomes" id="UP000655225"/>
    </source>
</evidence>
<dbReference type="InterPro" id="IPR007750">
    <property type="entry name" value="DUF674"/>
</dbReference>
<dbReference type="PANTHER" id="PTHR33103:SF27">
    <property type="entry name" value="OS04G0594700 PROTEIN"/>
    <property type="match status" value="1"/>
</dbReference>
<reference evidence="1 2" key="1">
    <citation type="submission" date="2020-04" db="EMBL/GenBank/DDBJ databases">
        <title>Plant Genome Project.</title>
        <authorList>
            <person name="Zhang R.-G."/>
        </authorList>
    </citation>
    <scope>NUCLEOTIDE SEQUENCE [LARGE SCALE GENOMIC DNA]</scope>
    <source>
        <strain evidence="1">YNK0</strain>
        <tissue evidence="1">Leaf</tissue>
    </source>
</reference>
<dbReference type="AlphaFoldDB" id="A0A835D0A8"/>
<dbReference type="EMBL" id="JABCRI010000023">
    <property type="protein sequence ID" value="KAF8378715.1"/>
    <property type="molecule type" value="Genomic_DNA"/>
</dbReference>
<dbReference type="Proteomes" id="UP000655225">
    <property type="component" value="Unassembled WGS sequence"/>
</dbReference>
<evidence type="ECO:0008006" key="3">
    <source>
        <dbReference type="Google" id="ProtNLM"/>
    </source>
</evidence>
<sequence>MANKAKRELQSMSLKVLVDNEKNRVVFAESGKDFVDVLFSFLTMPIGTIVRLIRSQPFVVEIGCMNNLYESVAKLDVQHLCTPVCKTMLLSPRSSSEAHSRKLKVNIDDTEPTQYYICPLRCCHRSYYIQSIYKNVRCRCGKEMEYEHNIGMLNMANEDQGVFVKETIKFIISDDLHVTPMSTMTCLSLLSKLGIKIEVLHLLMSLLSSKTPLTNSVLPESVILDQIQFDPRNMTQPKDERDADPDDKKLRVKLMVSKSNNKVLYAEAGEDFGGLILSFLTIPLGSIVELLVRDSPWQCVNKLYESVEHLSVGNYIKSNECKNMLIHPKLAPYFGCDNQLLGIEEAVLPRLSFADVVNPKLLTGEDRSGALSSISVISLFYSLNVPISDFEERVVTVGKKEALSLLKASLFSKSSALTDAFRFNLSLKKPKQEK</sequence>
<dbReference type="Pfam" id="PF05056">
    <property type="entry name" value="DUF674"/>
    <property type="match status" value="1"/>
</dbReference>